<dbReference type="RefSeq" id="WP_229772828.1">
    <property type="nucleotide sequence ID" value="NZ_BMOQ01000004.1"/>
</dbReference>
<feature type="domain" description="Glycosyltransferase 2-like" evidence="1">
    <location>
        <begin position="46"/>
        <end position="104"/>
    </location>
</feature>
<evidence type="ECO:0000259" key="1">
    <source>
        <dbReference type="Pfam" id="PF00535"/>
    </source>
</evidence>
<comment type="caution">
    <text evidence="2">The sequence shown here is derived from an EMBL/GenBank/DDBJ whole genome shotgun (WGS) entry which is preliminary data.</text>
</comment>
<keyword evidence="3" id="KW-1185">Reference proteome</keyword>
<proteinExistence type="predicted"/>
<accession>A0A830GBF5</accession>
<dbReference type="Proteomes" id="UP000608850">
    <property type="component" value="Unassembled WGS sequence"/>
</dbReference>
<dbReference type="InterPro" id="IPR001173">
    <property type="entry name" value="Glyco_trans_2-like"/>
</dbReference>
<dbReference type="EMBL" id="BMOQ01000004">
    <property type="protein sequence ID" value="GGN16686.1"/>
    <property type="molecule type" value="Genomic_DNA"/>
</dbReference>
<dbReference type="InterPro" id="IPR029044">
    <property type="entry name" value="Nucleotide-diphossugar_trans"/>
</dbReference>
<organism evidence="2 3">
    <name type="scientific">Halarchaeum nitratireducens</name>
    <dbReference type="NCBI Taxonomy" id="489913"/>
    <lineage>
        <taxon>Archaea</taxon>
        <taxon>Methanobacteriati</taxon>
        <taxon>Methanobacteriota</taxon>
        <taxon>Stenosarchaea group</taxon>
        <taxon>Halobacteria</taxon>
        <taxon>Halobacteriales</taxon>
        <taxon>Halobacteriaceae</taxon>
    </lineage>
</organism>
<sequence length="252" mass="28221">MSDYPPVSVVIPYSEQYTPEWMLEEATASVEAQAVETEPLVVAGDDGPAAARNEGLDRASHRHVAFLDADDTWHDDKLVRQLDAMREADAGLCVEGDSRTMDDFVYDVFVGDLTSLMSSVLVDTARIDARFDDDLERGEDLLYVLTAATQAGVCLRPDLFAHREHADSVTARGMAVEEYLAQSKRFVYRVSERVPEAQPYLPIYYTQLYTDVGRAHAADGDARRARTYYLRALRISLHPHTLAALARTYLPF</sequence>
<dbReference type="SUPFAM" id="SSF53448">
    <property type="entry name" value="Nucleotide-diphospho-sugar transferases"/>
    <property type="match status" value="1"/>
</dbReference>
<dbReference type="AlphaFoldDB" id="A0A830GBF5"/>
<evidence type="ECO:0000313" key="2">
    <source>
        <dbReference type="EMBL" id="GGN16686.1"/>
    </source>
</evidence>
<evidence type="ECO:0000313" key="3">
    <source>
        <dbReference type="Proteomes" id="UP000608850"/>
    </source>
</evidence>
<protein>
    <recommendedName>
        <fullName evidence="1">Glycosyltransferase 2-like domain-containing protein</fullName>
    </recommendedName>
</protein>
<gene>
    <name evidence="2" type="ORF">GCM10009021_16720</name>
</gene>
<reference evidence="2 3" key="1">
    <citation type="journal article" date="2019" name="Int. J. Syst. Evol. Microbiol.">
        <title>The Global Catalogue of Microorganisms (GCM) 10K type strain sequencing project: providing services to taxonomists for standard genome sequencing and annotation.</title>
        <authorList>
            <consortium name="The Broad Institute Genomics Platform"/>
            <consortium name="The Broad Institute Genome Sequencing Center for Infectious Disease"/>
            <person name="Wu L."/>
            <person name="Ma J."/>
        </authorList>
    </citation>
    <scope>NUCLEOTIDE SEQUENCE [LARGE SCALE GENOMIC DNA]</scope>
    <source>
        <strain evidence="2 3">JCM 16331</strain>
    </source>
</reference>
<name>A0A830GBF5_9EURY</name>
<dbReference type="CDD" id="cd00761">
    <property type="entry name" value="Glyco_tranf_GTA_type"/>
    <property type="match status" value="1"/>
</dbReference>
<dbReference type="Gene3D" id="3.90.550.10">
    <property type="entry name" value="Spore Coat Polysaccharide Biosynthesis Protein SpsA, Chain A"/>
    <property type="match status" value="1"/>
</dbReference>
<dbReference type="Pfam" id="PF00535">
    <property type="entry name" value="Glycos_transf_2"/>
    <property type="match status" value="1"/>
</dbReference>